<organism evidence="2 3">
    <name type="scientific">Desulfonema limicola</name>
    <dbReference type="NCBI Taxonomy" id="45656"/>
    <lineage>
        <taxon>Bacteria</taxon>
        <taxon>Pseudomonadati</taxon>
        <taxon>Thermodesulfobacteriota</taxon>
        <taxon>Desulfobacteria</taxon>
        <taxon>Desulfobacterales</taxon>
        <taxon>Desulfococcaceae</taxon>
        <taxon>Desulfonema</taxon>
    </lineage>
</organism>
<dbReference type="Gene3D" id="3.40.50.300">
    <property type="entry name" value="P-loop containing nucleotide triphosphate hydrolases"/>
    <property type="match status" value="1"/>
</dbReference>
<reference evidence="2" key="1">
    <citation type="journal article" date="2021" name="Microb. Physiol.">
        <title>Proteogenomic Insights into the Physiology of Marine, Sulfate-Reducing, Filamentous Desulfonema limicola and Desulfonema magnum.</title>
        <authorList>
            <person name="Schnaars V."/>
            <person name="Wohlbrand L."/>
            <person name="Scheve S."/>
            <person name="Hinrichs C."/>
            <person name="Reinhardt R."/>
            <person name="Rabus R."/>
        </authorList>
    </citation>
    <scope>NUCLEOTIDE SEQUENCE</scope>
    <source>
        <strain evidence="2">5ac10</strain>
    </source>
</reference>
<dbReference type="AlphaFoldDB" id="A0A975B9P6"/>
<dbReference type="Proteomes" id="UP000663720">
    <property type="component" value="Chromosome"/>
</dbReference>
<dbReference type="EMBL" id="CP061799">
    <property type="protein sequence ID" value="QTA81353.1"/>
    <property type="molecule type" value="Genomic_DNA"/>
</dbReference>
<protein>
    <submittedName>
        <fullName evidence="2">AAA ATPase-like domain-containing protein</fullName>
    </submittedName>
</protein>
<keyword evidence="3" id="KW-1185">Reference proteome</keyword>
<evidence type="ECO:0000313" key="3">
    <source>
        <dbReference type="Proteomes" id="UP000663720"/>
    </source>
</evidence>
<gene>
    <name evidence="2" type="ORF">dnl_36860</name>
</gene>
<name>A0A975B9P6_9BACT</name>
<evidence type="ECO:0000259" key="1">
    <source>
        <dbReference type="Pfam" id="PF13175"/>
    </source>
</evidence>
<feature type="domain" description="Endonuclease GajA/Old nuclease/RecF-like AAA" evidence="1">
    <location>
        <begin position="1"/>
        <end position="45"/>
    </location>
</feature>
<dbReference type="InterPro" id="IPR051396">
    <property type="entry name" value="Bact_Antivir_Def_Nuclease"/>
</dbReference>
<dbReference type="InterPro" id="IPR041685">
    <property type="entry name" value="AAA_GajA/Old/RecF-like"/>
</dbReference>
<accession>A0A975B9P6</accession>
<dbReference type="SUPFAM" id="SSF52540">
    <property type="entry name" value="P-loop containing nucleoside triphosphate hydrolases"/>
    <property type="match status" value="1"/>
</dbReference>
<dbReference type="RefSeq" id="WP_207687398.1">
    <property type="nucleotide sequence ID" value="NZ_CP061799.1"/>
</dbReference>
<evidence type="ECO:0000313" key="2">
    <source>
        <dbReference type="EMBL" id="QTA81353.1"/>
    </source>
</evidence>
<dbReference type="PANTHER" id="PTHR43581:SF2">
    <property type="entry name" value="EXCINUCLEASE ATPASE SUBUNIT"/>
    <property type="match status" value="1"/>
</dbReference>
<dbReference type="KEGG" id="dli:dnl_36860"/>
<sequence>MKDRIIIKDFGPVKNVDLILSDITVFIGQQASGKSTIAKLIHFFRYITGETPFLSADPLDLYKIFKRFVGNAYFRSSTSAEIDYIYSNGITLKFKNDKLIYDNLKRKHHKSVFIPASRAIYSLISESMFSLNAEAVNIDDSILIFGQVIEQIKKHSDSIFKTGNLLIDQLCIEILKGRFTITGGESRIYYTQDQYITLDNASSGQQEALPLLLILTNSSFTGDNTCITIEEPEAHLYPYTQNKLIELIGHIYNNRQTKKNFIITTHSPYILTSFNNLLFAYQTAGLNEKAKKETSNIIPESAWINPENLDAYYVEDGTIRSIYDDGLIIDNEIDDVSEDIAESYDRLIDIFQICS</sequence>
<dbReference type="InterPro" id="IPR027417">
    <property type="entry name" value="P-loop_NTPase"/>
</dbReference>
<proteinExistence type="predicted"/>
<dbReference type="Pfam" id="PF13175">
    <property type="entry name" value="AAA_15"/>
    <property type="match status" value="2"/>
</dbReference>
<feature type="domain" description="Endonuclease GajA/Old nuclease/RecF-like AAA" evidence="1">
    <location>
        <begin position="83"/>
        <end position="270"/>
    </location>
</feature>
<dbReference type="PANTHER" id="PTHR43581">
    <property type="entry name" value="ATP/GTP PHOSPHATASE"/>
    <property type="match status" value="1"/>
</dbReference>